<dbReference type="InterPro" id="IPR013830">
    <property type="entry name" value="SGNH_hydro"/>
</dbReference>
<evidence type="ECO:0000313" key="3">
    <source>
        <dbReference type="EMBL" id="SPO01595.1"/>
    </source>
</evidence>
<accession>A0AAE8MVS0</accession>
<feature type="domain" description="SGNH hydrolase-type esterase" evidence="2">
    <location>
        <begin position="34"/>
        <end position="213"/>
    </location>
</feature>
<dbReference type="Proteomes" id="UP001187682">
    <property type="component" value="Unassembled WGS sequence"/>
</dbReference>
<sequence length="256" mass="27598">MRLLDFGLVATACGSLVQANPTGRHSKPPNLFLIGDSTVAVDGGWGNGLLSYLKDPPARGENRGLSGATTVTWKLDGRWEKLIGDIHSIKADYEPIVTVQFGHNDQKVMSSEEFKSNMVNITNDIRAAGGTPILITSLTRRNFGDDGKVKQDHTQWGNLAQYAAATIAAAEEAGVKFLDLNKASEAYVNAIGEENSVNYDWGPGDATHLNPAGEIVFGRMTLDLLLKARGDLRGYFTSNKELSRKIAAGEFATGDE</sequence>
<dbReference type="InterPro" id="IPR036514">
    <property type="entry name" value="SGNH_hydro_sf"/>
</dbReference>
<dbReference type="CDD" id="cd01821">
    <property type="entry name" value="Rhamnogalacturan_acetylesterase_like"/>
    <property type="match status" value="1"/>
</dbReference>
<dbReference type="EMBL" id="ONZQ02000005">
    <property type="protein sequence ID" value="SPO01595.1"/>
    <property type="molecule type" value="Genomic_DNA"/>
</dbReference>
<dbReference type="Pfam" id="PF13472">
    <property type="entry name" value="Lipase_GDSL_2"/>
    <property type="match status" value="1"/>
</dbReference>
<dbReference type="Gene3D" id="3.40.50.1110">
    <property type="entry name" value="SGNH hydrolase"/>
    <property type="match status" value="1"/>
</dbReference>
<reference evidence="3" key="1">
    <citation type="submission" date="2018-03" db="EMBL/GenBank/DDBJ databases">
        <authorList>
            <person name="Guldener U."/>
        </authorList>
    </citation>
    <scope>NUCLEOTIDE SEQUENCE</scope>
</reference>
<evidence type="ECO:0000259" key="2">
    <source>
        <dbReference type="Pfam" id="PF13472"/>
    </source>
</evidence>
<dbReference type="InterPro" id="IPR037459">
    <property type="entry name" value="RhgT-like"/>
</dbReference>
<dbReference type="GO" id="GO:0016787">
    <property type="term" value="F:hydrolase activity"/>
    <property type="evidence" value="ECO:0007669"/>
    <property type="project" value="InterPro"/>
</dbReference>
<feature type="chain" id="PRO_5042191282" evidence="1">
    <location>
        <begin position="20"/>
        <end position="256"/>
    </location>
</feature>
<keyword evidence="4" id="KW-1185">Reference proteome</keyword>
<dbReference type="SUPFAM" id="SSF52266">
    <property type="entry name" value="SGNH hydrolase"/>
    <property type="match status" value="1"/>
</dbReference>
<dbReference type="PANTHER" id="PTHR43695:SF2">
    <property type="entry name" value="PUTATIVE (AFU_ORTHOLOGUE AFUA_2G17250)-RELATED"/>
    <property type="match status" value="1"/>
</dbReference>
<evidence type="ECO:0000313" key="4">
    <source>
        <dbReference type="Proteomes" id="UP001187682"/>
    </source>
</evidence>
<gene>
    <name evidence="3" type="ORF">DNG_04268</name>
</gene>
<evidence type="ECO:0000256" key="1">
    <source>
        <dbReference type="SAM" id="SignalP"/>
    </source>
</evidence>
<protein>
    <submittedName>
        <fullName evidence="3">Probable acetylesterase</fullName>
    </submittedName>
</protein>
<proteinExistence type="predicted"/>
<dbReference type="PANTHER" id="PTHR43695">
    <property type="entry name" value="PUTATIVE (AFU_ORTHOLOGUE AFUA_2G17250)-RELATED"/>
    <property type="match status" value="1"/>
</dbReference>
<dbReference type="AlphaFoldDB" id="A0AAE8MVS0"/>
<comment type="caution">
    <text evidence="3">The sequence shown here is derived from an EMBL/GenBank/DDBJ whole genome shotgun (WGS) entry which is preliminary data.</text>
</comment>
<organism evidence="3 4">
    <name type="scientific">Cephalotrichum gorgonifer</name>
    <dbReference type="NCBI Taxonomy" id="2041049"/>
    <lineage>
        <taxon>Eukaryota</taxon>
        <taxon>Fungi</taxon>
        <taxon>Dikarya</taxon>
        <taxon>Ascomycota</taxon>
        <taxon>Pezizomycotina</taxon>
        <taxon>Sordariomycetes</taxon>
        <taxon>Hypocreomycetidae</taxon>
        <taxon>Microascales</taxon>
        <taxon>Microascaceae</taxon>
        <taxon>Cephalotrichum</taxon>
    </lineage>
</organism>
<feature type="signal peptide" evidence="1">
    <location>
        <begin position="1"/>
        <end position="19"/>
    </location>
</feature>
<name>A0AAE8MVS0_9PEZI</name>
<keyword evidence="1" id="KW-0732">Signal</keyword>